<proteinExistence type="predicted"/>
<evidence type="ECO:0000313" key="2">
    <source>
        <dbReference type="Proteomes" id="UP001596496"/>
    </source>
</evidence>
<organism evidence="1 2">
    <name type="scientific">Sphaerisporangium rhizosphaerae</name>
    <dbReference type="NCBI Taxonomy" id="2269375"/>
    <lineage>
        <taxon>Bacteria</taxon>
        <taxon>Bacillati</taxon>
        <taxon>Actinomycetota</taxon>
        <taxon>Actinomycetes</taxon>
        <taxon>Streptosporangiales</taxon>
        <taxon>Streptosporangiaceae</taxon>
        <taxon>Sphaerisporangium</taxon>
    </lineage>
</organism>
<dbReference type="EMBL" id="JBHTCG010000001">
    <property type="protein sequence ID" value="MFC7380818.1"/>
    <property type="molecule type" value="Genomic_DNA"/>
</dbReference>
<comment type="caution">
    <text evidence="1">The sequence shown here is derived from an EMBL/GenBank/DDBJ whole genome shotgun (WGS) entry which is preliminary data.</text>
</comment>
<evidence type="ECO:0000313" key="1">
    <source>
        <dbReference type="EMBL" id="MFC7380818.1"/>
    </source>
</evidence>
<dbReference type="RefSeq" id="WP_380823820.1">
    <property type="nucleotide sequence ID" value="NZ_JBHTCG010000001.1"/>
</dbReference>
<keyword evidence="2" id="KW-1185">Reference proteome</keyword>
<sequence length="129" mass="14562">MRWHGYRVHWRGEEYEAAPDPRPDGLWMRLRAAGPVDGFEPVAPGRHVRPVPAGECEQVVFVTTACLWRGAPCQVRAEREGELLVEYTGGLLPVARALGFERVERGVHRAWVSRDEVADLHEQAVLLDL</sequence>
<gene>
    <name evidence="1" type="ORF">ACFQSB_01290</name>
</gene>
<protein>
    <submittedName>
        <fullName evidence="1">Uncharacterized protein</fullName>
    </submittedName>
</protein>
<dbReference type="Proteomes" id="UP001596496">
    <property type="component" value="Unassembled WGS sequence"/>
</dbReference>
<accession>A0ABW2NTT1</accession>
<reference evidence="2" key="1">
    <citation type="journal article" date="2019" name="Int. J. Syst. Evol. Microbiol.">
        <title>The Global Catalogue of Microorganisms (GCM) 10K type strain sequencing project: providing services to taxonomists for standard genome sequencing and annotation.</title>
        <authorList>
            <consortium name="The Broad Institute Genomics Platform"/>
            <consortium name="The Broad Institute Genome Sequencing Center for Infectious Disease"/>
            <person name="Wu L."/>
            <person name="Ma J."/>
        </authorList>
    </citation>
    <scope>NUCLEOTIDE SEQUENCE [LARGE SCALE GENOMIC DNA]</scope>
    <source>
        <strain evidence="2">CECT 7649</strain>
    </source>
</reference>
<name>A0ABW2NTT1_9ACTN</name>